<evidence type="ECO:0000256" key="1">
    <source>
        <dbReference type="SAM" id="Phobius"/>
    </source>
</evidence>
<accession>A0A1I4HHK4</accession>
<feature type="transmembrane region" description="Helical" evidence="1">
    <location>
        <begin position="37"/>
        <end position="56"/>
    </location>
</feature>
<dbReference type="AlphaFoldDB" id="A0A1I4HHK4"/>
<organism evidence="2 3">
    <name type="scientific">Halogranum rubrum</name>
    <dbReference type="NCBI Taxonomy" id="553466"/>
    <lineage>
        <taxon>Archaea</taxon>
        <taxon>Methanobacteriati</taxon>
        <taxon>Methanobacteriota</taxon>
        <taxon>Stenosarchaea group</taxon>
        <taxon>Halobacteria</taxon>
        <taxon>Halobacteriales</taxon>
        <taxon>Haloferacaceae</taxon>
    </lineage>
</organism>
<keyword evidence="1" id="KW-1133">Transmembrane helix</keyword>
<proteinExistence type="predicted"/>
<evidence type="ECO:0000313" key="2">
    <source>
        <dbReference type="EMBL" id="SFL41240.1"/>
    </source>
</evidence>
<keyword evidence="1" id="KW-0812">Transmembrane</keyword>
<feature type="transmembrane region" description="Helical" evidence="1">
    <location>
        <begin position="12"/>
        <end position="31"/>
    </location>
</feature>
<protein>
    <submittedName>
        <fullName evidence="2">Uncharacterized protein</fullName>
    </submittedName>
</protein>
<gene>
    <name evidence="2" type="ORF">SAMN04487950_3711</name>
</gene>
<name>A0A1I4HHK4_9EURY</name>
<reference evidence="3" key="1">
    <citation type="submission" date="2016-10" db="EMBL/GenBank/DDBJ databases">
        <authorList>
            <person name="Varghese N."/>
            <person name="Submissions S."/>
        </authorList>
    </citation>
    <scope>NUCLEOTIDE SEQUENCE [LARGE SCALE GENOMIC DNA]</scope>
    <source>
        <strain evidence="3">CGMCC 1.7738</strain>
    </source>
</reference>
<dbReference type="Proteomes" id="UP000199607">
    <property type="component" value="Unassembled WGS sequence"/>
</dbReference>
<sequence length="63" mass="6791">MDIGRLSSSSIRFALLFVFALAIAFVAMLFFGISLVTAFTVVASVGSGMIIWRRIFSAGITDQ</sequence>
<keyword evidence="3" id="KW-1185">Reference proteome</keyword>
<dbReference type="RefSeq" id="WP_089871288.1">
    <property type="nucleotide sequence ID" value="NZ_FOTC01000005.1"/>
</dbReference>
<dbReference type="EMBL" id="FOTC01000005">
    <property type="protein sequence ID" value="SFL41240.1"/>
    <property type="molecule type" value="Genomic_DNA"/>
</dbReference>
<keyword evidence="1" id="KW-0472">Membrane</keyword>
<evidence type="ECO:0000313" key="3">
    <source>
        <dbReference type="Proteomes" id="UP000199607"/>
    </source>
</evidence>